<organism evidence="9 10">
    <name type="scientific">Ignelater luminosus</name>
    <name type="common">Cucubano</name>
    <name type="synonym">Pyrophorus luminosus</name>
    <dbReference type="NCBI Taxonomy" id="2038154"/>
    <lineage>
        <taxon>Eukaryota</taxon>
        <taxon>Metazoa</taxon>
        <taxon>Ecdysozoa</taxon>
        <taxon>Arthropoda</taxon>
        <taxon>Hexapoda</taxon>
        <taxon>Insecta</taxon>
        <taxon>Pterygota</taxon>
        <taxon>Neoptera</taxon>
        <taxon>Endopterygota</taxon>
        <taxon>Coleoptera</taxon>
        <taxon>Polyphaga</taxon>
        <taxon>Elateriformia</taxon>
        <taxon>Elateroidea</taxon>
        <taxon>Elateridae</taxon>
        <taxon>Agrypninae</taxon>
        <taxon>Pyrophorini</taxon>
        <taxon>Ignelater</taxon>
    </lineage>
</organism>
<comment type="subcellular location">
    <subcellularLocation>
        <location evidence="1">Membrane</location>
    </subcellularLocation>
</comment>
<gene>
    <name evidence="9" type="ORF">ILUMI_13415</name>
</gene>
<dbReference type="PROSITE" id="PS51220">
    <property type="entry name" value="NIDO"/>
    <property type="match status" value="1"/>
</dbReference>
<dbReference type="GO" id="GO:0007160">
    <property type="term" value="P:cell-matrix adhesion"/>
    <property type="evidence" value="ECO:0007669"/>
    <property type="project" value="InterPro"/>
</dbReference>
<evidence type="ECO:0000259" key="7">
    <source>
        <dbReference type="PROSITE" id="PS50856"/>
    </source>
</evidence>
<dbReference type="EMBL" id="VTPC01008512">
    <property type="protein sequence ID" value="KAF2892757.1"/>
    <property type="molecule type" value="Genomic_DNA"/>
</dbReference>
<dbReference type="AlphaFoldDB" id="A0A8K0CWS4"/>
<dbReference type="OrthoDB" id="9972657at2759"/>
<dbReference type="InterPro" id="IPR003886">
    <property type="entry name" value="NIDO_dom"/>
</dbReference>
<dbReference type="PANTHER" id="PTHR13802:SF52">
    <property type="entry name" value="MUCIN-4"/>
    <property type="match status" value="1"/>
</dbReference>
<evidence type="ECO:0000256" key="3">
    <source>
        <dbReference type="ARBA" id="ARBA00022989"/>
    </source>
</evidence>
<dbReference type="PROSITE" id="PS50856">
    <property type="entry name" value="AMOP"/>
    <property type="match status" value="1"/>
</dbReference>
<dbReference type="Pfam" id="PF03782">
    <property type="entry name" value="AMOP"/>
    <property type="match status" value="1"/>
</dbReference>
<evidence type="ECO:0000256" key="2">
    <source>
        <dbReference type="ARBA" id="ARBA00022692"/>
    </source>
</evidence>
<feature type="chain" id="PRO_5035449362" evidence="6">
    <location>
        <begin position="23"/>
        <end position="683"/>
    </location>
</feature>
<dbReference type="InterPro" id="IPR051495">
    <property type="entry name" value="Epithelial_Barrier/Signaling"/>
</dbReference>
<evidence type="ECO:0000256" key="1">
    <source>
        <dbReference type="ARBA" id="ARBA00004370"/>
    </source>
</evidence>
<dbReference type="InterPro" id="IPR005533">
    <property type="entry name" value="AMOP_dom"/>
</dbReference>
<keyword evidence="4" id="KW-0472">Membrane</keyword>
<dbReference type="SMART" id="SM00539">
    <property type="entry name" value="NIDO"/>
    <property type="match status" value="1"/>
</dbReference>
<dbReference type="Pfam" id="PF06119">
    <property type="entry name" value="NIDO"/>
    <property type="match status" value="1"/>
</dbReference>
<keyword evidence="3" id="KW-1133">Transmembrane helix</keyword>
<dbReference type="SUPFAM" id="SSF81296">
    <property type="entry name" value="E set domains"/>
    <property type="match status" value="1"/>
</dbReference>
<keyword evidence="5" id="KW-1015">Disulfide bond</keyword>
<comment type="caution">
    <text evidence="9">The sequence shown here is derived from an EMBL/GenBank/DDBJ whole genome shotgun (WGS) entry which is preliminary data.</text>
</comment>
<keyword evidence="6" id="KW-0732">Signal</keyword>
<dbReference type="PANTHER" id="PTHR13802">
    <property type="entry name" value="MUCIN 4-RELATED"/>
    <property type="match status" value="1"/>
</dbReference>
<evidence type="ECO:0000256" key="6">
    <source>
        <dbReference type="SAM" id="SignalP"/>
    </source>
</evidence>
<evidence type="ECO:0000256" key="4">
    <source>
        <dbReference type="ARBA" id="ARBA00023136"/>
    </source>
</evidence>
<reference evidence="9" key="1">
    <citation type="submission" date="2019-08" db="EMBL/GenBank/DDBJ databases">
        <title>The genome of the North American firefly Photinus pyralis.</title>
        <authorList>
            <consortium name="Photinus pyralis genome working group"/>
            <person name="Fallon T.R."/>
            <person name="Sander Lower S.E."/>
            <person name="Weng J.-K."/>
        </authorList>
    </citation>
    <scope>NUCLEOTIDE SEQUENCE</scope>
    <source>
        <strain evidence="9">TRF0915ILg1</strain>
        <tissue evidence="9">Whole body</tissue>
    </source>
</reference>
<protein>
    <submittedName>
        <fullName evidence="9">Uncharacterized protein</fullName>
    </submittedName>
</protein>
<evidence type="ECO:0000313" key="10">
    <source>
        <dbReference type="Proteomes" id="UP000801492"/>
    </source>
</evidence>
<feature type="signal peptide" evidence="6">
    <location>
        <begin position="1"/>
        <end position="22"/>
    </location>
</feature>
<keyword evidence="2" id="KW-0812">Transmembrane</keyword>
<dbReference type="Gene3D" id="2.60.40.10">
    <property type="entry name" value="Immunoglobulins"/>
    <property type="match status" value="1"/>
</dbReference>
<evidence type="ECO:0000313" key="9">
    <source>
        <dbReference type="EMBL" id="KAF2892757.1"/>
    </source>
</evidence>
<sequence>MLKLRSALVFLFFTTCIVYVQNRNEDDGSGFLKQPNRNPSDYLSQDEALLYDEEDYLTSRYAPQQQSYQDDLPYVITESRLKKIRSNFMYWYFDLGKPYGGGDWQNGIHDSNSQLHKNFNFQLPFFGFRFNYTRVSINGYLEFSDPPLNYANFPLKFPVRKWPKQNDHSFIGIFYSKCRLGRMQPEDTDKRKEGVYFRLEKDLQSRTDQFGVEVRERVKWDIREGIIGAETFEPRHVIITTWKNISFFGGIELSKTKTNTFQLVLATDEVFTYAIFNYLDLRWTAHTEAFGDTVTGEGGVSAYVGFNAGNGKGSYEYMPHSQASVIRDLTKTGWGNGFPGRHIFKIDEEIRLGSCNKDIDGTNLEFFFAPEGGNMLGGTIVNVTGPCFEPSDRVLCRFDREEVYGTVVNRNRAICVQPRLYTEGYVRFEIAIDPGKYKWKGRYFVENPLIASQKIFFEDYSVHKKDALEIKISWIHRNLTVNENTNVRISLWGYRETISEPEFLFLGQLTNNTPNIGRYTINPAKYRNCDNKNVSDIKFGFLQINLTEPILIDGTDTKITPIIWSRPIPLAWYFAPQWKQEYGINWTETLCDDWIRNDGLLANFTDELPHCPCTLEQALADKGRYLPDMDCDKDANPTCLYNRGAIHCVRTGLPTYVTIHTVCPFSNIQGRARKIGILYNTKK</sequence>
<feature type="domain" description="AMOP" evidence="7">
    <location>
        <begin position="583"/>
        <end position="683"/>
    </location>
</feature>
<dbReference type="InterPro" id="IPR014756">
    <property type="entry name" value="Ig_E-set"/>
</dbReference>
<proteinExistence type="predicted"/>
<keyword evidence="10" id="KW-1185">Reference proteome</keyword>
<evidence type="ECO:0000259" key="8">
    <source>
        <dbReference type="PROSITE" id="PS51220"/>
    </source>
</evidence>
<dbReference type="SMART" id="SM00723">
    <property type="entry name" value="AMOP"/>
    <property type="match status" value="1"/>
</dbReference>
<dbReference type="InterPro" id="IPR013783">
    <property type="entry name" value="Ig-like_fold"/>
</dbReference>
<evidence type="ECO:0000256" key="5">
    <source>
        <dbReference type="ARBA" id="ARBA00023157"/>
    </source>
</evidence>
<dbReference type="GO" id="GO:0016020">
    <property type="term" value="C:membrane"/>
    <property type="evidence" value="ECO:0007669"/>
    <property type="project" value="UniProtKB-SubCell"/>
</dbReference>
<accession>A0A8K0CWS4</accession>
<feature type="domain" description="NIDO" evidence="8">
    <location>
        <begin position="195"/>
        <end position="349"/>
    </location>
</feature>
<dbReference type="Proteomes" id="UP000801492">
    <property type="component" value="Unassembled WGS sequence"/>
</dbReference>
<name>A0A8K0CWS4_IGNLU</name>